<protein>
    <submittedName>
        <fullName evidence="1">Uncharacterized protein</fullName>
    </submittedName>
</protein>
<dbReference type="EMBL" id="OR769219">
    <property type="protein sequence ID" value="WQJ51588.1"/>
    <property type="molecule type" value="Genomic_DNA"/>
</dbReference>
<keyword evidence="2" id="KW-1185">Reference proteome</keyword>
<evidence type="ECO:0000313" key="1">
    <source>
        <dbReference type="EMBL" id="WQJ51588.1"/>
    </source>
</evidence>
<sequence length="104" mass="12204">MKEISSNAVHNFTVRLRAVSEFIDSKPVSDVRKVMNTQFILPLGPNNNVPKKSYSYNNDKDEINFKIWFLNTVKQACPSYMHLTFENAMEMTWCMLFQACRIIY</sequence>
<evidence type="ECO:0000313" key="2">
    <source>
        <dbReference type="Proteomes" id="UP001348805"/>
    </source>
</evidence>
<reference evidence="1 2" key="1">
    <citation type="submission" date="2023-11" db="EMBL/GenBank/DDBJ databases">
        <authorList>
            <person name="Cook R."/>
            <person name="Crisci M."/>
            <person name="Pye H."/>
            <person name="Adriaenssens E."/>
            <person name="Santini J."/>
        </authorList>
    </citation>
    <scope>NUCLEOTIDE SEQUENCE [LARGE SCALE GENOMIC DNA]</scope>
    <source>
        <strain evidence="1">Lak_Megaphage_RVC_AP3_GC26</strain>
    </source>
</reference>
<proteinExistence type="predicted"/>
<name>A0ABZ0Z0F1_9CAUD</name>
<accession>A0ABZ0Z0F1</accession>
<organism evidence="1 2">
    <name type="scientific">phage Lak_Megaphage_RVC_AP3_GC26</name>
    <dbReference type="NCBI Taxonomy" id="3109225"/>
    <lineage>
        <taxon>Viruses</taxon>
        <taxon>Duplodnaviria</taxon>
        <taxon>Heunggongvirae</taxon>
        <taxon>Uroviricota</taxon>
        <taxon>Caudoviricetes</taxon>
        <taxon>Caudoviricetes code 15 clade</taxon>
    </lineage>
</organism>
<dbReference type="Proteomes" id="UP001348805">
    <property type="component" value="Segment"/>
</dbReference>